<evidence type="ECO:0000256" key="1">
    <source>
        <dbReference type="ARBA" id="ARBA00006484"/>
    </source>
</evidence>
<dbReference type="eggNOG" id="COG1028">
    <property type="taxonomic scope" value="Bacteria"/>
</dbReference>
<dbReference type="PANTHER" id="PTHR43639">
    <property type="entry name" value="OXIDOREDUCTASE, SHORT-CHAIN DEHYDROGENASE/REDUCTASE FAMILY (AFU_ORTHOLOGUE AFUA_5G02870)"/>
    <property type="match status" value="1"/>
</dbReference>
<reference evidence="3 4" key="1">
    <citation type="submission" date="2017-03" db="EMBL/GenBank/DDBJ databases">
        <title>Draft genome sequence of Streptomyces scabrisporus NF3, endophyte isolated from Amphipterygium adstringens.</title>
        <authorList>
            <person name="Vazquez M."/>
            <person name="Ceapa C.D."/>
            <person name="Rodriguez Luna D."/>
            <person name="Sanchez Esquivel S."/>
        </authorList>
    </citation>
    <scope>NUCLEOTIDE SEQUENCE [LARGE SCALE GENOMIC DNA]</scope>
    <source>
        <strain evidence="3 4">NF3</strain>
    </source>
</reference>
<dbReference type="STRING" id="159449.B4N89_09555"/>
<comment type="similarity">
    <text evidence="1">Belongs to the short-chain dehydrogenases/reductases (SDR) family.</text>
</comment>
<dbReference type="SUPFAM" id="SSF51735">
    <property type="entry name" value="NAD(P)-binding Rossmann-fold domains"/>
    <property type="match status" value="1"/>
</dbReference>
<accession>A0A1T3NWK9</accession>
<dbReference type="Gene3D" id="3.40.50.720">
    <property type="entry name" value="NAD(P)-binding Rossmann-like Domain"/>
    <property type="match status" value="1"/>
</dbReference>
<sequence>MTEHVALVTGAAAGLGRGIALALAAAGSTVVVTARRLAAGTEVADEIAARGGTAWATTCDVTSGESVRAAIEATAARFGRLDAVVHNATSRRSSEPVDLEHADPALWREHADVSLTGSFTVARAAYPHLRATEGALLLLTSPAGMRGSANLSFYAGVKGAQRGFVKALAREWGPTGVRVNGLAPLAVTPALAAAFEADPTMEGRIADKVPMRRVGDPETDIGAPAVFLCGPASRYVTGQTLIVNGGRDTFL</sequence>
<dbReference type="Proteomes" id="UP000190037">
    <property type="component" value="Unassembled WGS sequence"/>
</dbReference>
<protein>
    <submittedName>
        <fullName evidence="3">Short-chain dehydrogenase</fullName>
    </submittedName>
</protein>
<evidence type="ECO:0000313" key="4">
    <source>
        <dbReference type="Proteomes" id="UP000190037"/>
    </source>
</evidence>
<dbReference type="PANTHER" id="PTHR43639:SF1">
    <property type="entry name" value="SHORT-CHAIN DEHYDROGENASE_REDUCTASE FAMILY PROTEIN"/>
    <property type="match status" value="1"/>
</dbReference>
<dbReference type="EMBL" id="MWQN01000001">
    <property type="protein sequence ID" value="OPC81164.1"/>
    <property type="molecule type" value="Genomic_DNA"/>
</dbReference>
<gene>
    <name evidence="3" type="ORF">B4N89_09555</name>
</gene>
<dbReference type="InterPro" id="IPR036291">
    <property type="entry name" value="NAD(P)-bd_dom_sf"/>
</dbReference>
<dbReference type="Pfam" id="PF13561">
    <property type="entry name" value="adh_short_C2"/>
    <property type="match status" value="1"/>
</dbReference>
<dbReference type="InterPro" id="IPR002347">
    <property type="entry name" value="SDR_fam"/>
</dbReference>
<dbReference type="FunFam" id="3.40.50.720:FF:000084">
    <property type="entry name" value="Short-chain dehydrogenase reductase"/>
    <property type="match status" value="1"/>
</dbReference>
<keyword evidence="2" id="KW-0560">Oxidoreductase</keyword>
<organism evidence="3 4">
    <name type="scientific">Embleya scabrispora</name>
    <dbReference type="NCBI Taxonomy" id="159449"/>
    <lineage>
        <taxon>Bacteria</taxon>
        <taxon>Bacillati</taxon>
        <taxon>Actinomycetota</taxon>
        <taxon>Actinomycetes</taxon>
        <taxon>Kitasatosporales</taxon>
        <taxon>Streptomycetaceae</taxon>
        <taxon>Embleya</taxon>
    </lineage>
</organism>
<evidence type="ECO:0000313" key="3">
    <source>
        <dbReference type="EMBL" id="OPC81164.1"/>
    </source>
</evidence>
<dbReference type="GO" id="GO:0016491">
    <property type="term" value="F:oxidoreductase activity"/>
    <property type="evidence" value="ECO:0007669"/>
    <property type="project" value="UniProtKB-KW"/>
</dbReference>
<comment type="caution">
    <text evidence="3">The sequence shown here is derived from an EMBL/GenBank/DDBJ whole genome shotgun (WGS) entry which is preliminary data.</text>
</comment>
<name>A0A1T3NWK9_9ACTN</name>
<proteinExistence type="inferred from homology"/>
<dbReference type="AlphaFoldDB" id="A0A1T3NWK9"/>
<dbReference type="RefSeq" id="WP_078975469.1">
    <property type="nucleotide sequence ID" value="NZ_MWQN01000001.1"/>
</dbReference>
<keyword evidence="4" id="KW-1185">Reference proteome</keyword>
<evidence type="ECO:0000256" key="2">
    <source>
        <dbReference type="ARBA" id="ARBA00023002"/>
    </source>
</evidence>
<dbReference type="PRINTS" id="PR00081">
    <property type="entry name" value="GDHRDH"/>
</dbReference>
<dbReference type="CDD" id="cd05233">
    <property type="entry name" value="SDR_c"/>
    <property type="match status" value="1"/>
</dbReference>